<dbReference type="SMART" id="SM00345">
    <property type="entry name" value="HTH_GNTR"/>
    <property type="match status" value="1"/>
</dbReference>
<evidence type="ECO:0000256" key="2">
    <source>
        <dbReference type="ARBA" id="ARBA00023125"/>
    </source>
</evidence>
<dbReference type="InterPro" id="IPR000524">
    <property type="entry name" value="Tscrpt_reg_HTH_GntR"/>
</dbReference>
<dbReference type="CDD" id="cd07377">
    <property type="entry name" value="WHTH_GntR"/>
    <property type="match status" value="1"/>
</dbReference>
<keyword evidence="3" id="KW-0804">Transcription</keyword>
<dbReference type="PANTHER" id="PTHR38445:SF6">
    <property type="entry name" value="GNTR-FAMILY TRANSCRIPTIONAL REGULATOR"/>
    <property type="match status" value="1"/>
</dbReference>
<organism evidence="5 6">
    <name type="scientific">Rossellomorea vietnamensis</name>
    <dbReference type="NCBI Taxonomy" id="218284"/>
    <lineage>
        <taxon>Bacteria</taxon>
        <taxon>Bacillati</taxon>
        <taxon>Bacillota</taxon>
        <taxon>Bacilli</taxon>
        <taxon>Bacillales</taxon>
        <taxon>Bacillaceae</taxon>
        <taxon>Rossellomorea</taxon>
    </lineage>
</organism>
<accession>A0A5D4KKG6</accession>
<gene>
    <name evidence="5" type="ORF">FZC79_03535</name>
</gene>
<dbReference type="InterPro" id="IPR036390">
    <property type="entry name" value="WH_DNA-bd_sf"/>
</dbReference>
<keyword evidence="1" id="KW-0805">Transcription regulation</keyword>
<evidence type="ECO:0000256" key="1">
    <source>
        <dbReference type="ARBA" id="ARBA00023015"/>
    </source>
</evidence>
<evidence type="ECO:0000259" key="4">
    <source>
        <dbReference type="PROSITE" id="PS50949"/>
    </source>
</evidence>
<dbReference type="AlphaFoldDB" id="A0A5D4KKG6"/>
<comment type="caution">
    <text evidence="5">The sequence shown here is derived from an EMBL/GenBank/DDBJ whole genome shotgun (WGS) entry which is preliminary data.</text>
</comment>
<evidence type="ECO:0000313" key="6">
    <source>
        <dbReference type="Proteomes" id="UP000323317"/>
    </source>
</evidence>
<keyword evidence="2" id="KW-0238">DNA-binding</keyword>
<name>A0A5D4KKG6_9BACI</name>
<sequence>MTEEYKAAKPIYMQIADKIIVSIVRRELTPGEKLPSVREMAVKSGVNPNTIQRTYSELERMEVVETKRGQGTFVTEQEELFQELKNKVQREIMDSFIDSMRQLGITEEKILDDLSSYIKGEGGKSS</sequence>
<dbReference type="Gene3D" id="1.10.10.10">
    <property type="entry name" value="Winged helix-like DNA-binding domain superfamily/Winged helix DNA-binding domain"/>
    <property type="match status" value="1"/>
</dbReference>
<dbReference type="InterPro" id="IPR036388">
    <property type="entry name" value="WH-like_DNA-bd_sf"/>
</dbReference>
<dbReference type="PROSITE" id="PS50949">
    <property type="entry name" value="HTH_GNTR"/>
    <property type="match status" value="1"/>
</dbReference>
<dbReference type="EMBL" id="VTEH01000002">
    <property type="protein sequence ID" value="TYR76783.1"/>
    <property type="molecule type" value="Genomic_DNA"/>
</dbReference>
<dbReference type="SUPFAM" id="SSF46785">
    <property type="entry name" value="Winged helix' DNA-binding domain"/>
    <property type="match status" value="1"/>
</dbReference>
<protein>
    <submittedName>
        <fullName evidence="5">GntR family transcriptional regulator</fullName>
    </submittedName>
</protein>
<dbReference type="RefSeq" id="WP_148945500.1">
    <property type="nucleotide sequence ID" value="NZ_JBNILU010000002.1"/>
</dbReference>
<dbReference type="GO" id="GO:0003677">
    <property type="term" value="F:DNA binding"/>
    <property type="evidence" value="ECO:0007669"/>
    <property type="project" value="UniProtKB-KW"/>
</dbReference>
<evidence type="ECO:0000256" key="3">
    <source>
        <dbReference type="ARBA" id="ARBA00023163"/>
    </source>
</evidence>
<feature type="domain" description="HTH gntR-type" evidence="4">
    <location>
        <begin position="9"/>
        <end position="77"/>
    </location>
</feature>
<dbReference type="Pfam" id="PF00392">
    <property type="entry name" value="GntR"/>
    <property type="match status" value="1"/>
</dbReference>
<proteinExistence type="predicted"/>
<dbReference type="Proteomes" id="UP000323317">
    <property type="component" value="Unassembled WGS sequence"/>
</dbReference>
<dbReference type="GO" id="GO:0003700">
    <property type="term" value="F:DNA-binding transcription factor activity"/>
    <property type="evidence" value="ECO:0007669"/>
    <property type="project" value="InterPro"/>
</dbReference>
<reference evidence="5 6" key="1">
    <citation type="submission" date="2019-08" db="EMBL/GenBank/DDBJ databases">
        <title>Bacillus genomes from the desert of Cuatro Cienegas, Coahuila.</title>
        <authorList>
            <person name="Olmedo-Alvarez G."/>
        </authorList>
    </citation>
    <scope>NUCLEOTIDE SEQUENCE [LARGE SCALE GENOMIC DNA]</scope>
    <source>
        <strain evidence="5 6">CH40_1T</strain>
    </source>
</reference>
<dbReference type="PANTHER" id="PTHR38445">
    <property type="entry name" value="HTH-TYPE TRANSCRIPTIONAL REPRESSOR YTRA"/>
    <property type="match status" value="1"/>
</dbReference>
<evidence type="ECO:0000313" key="5">
    <source>
        <dbReference type="EMBL" id="TYR76783.1"/>
    </source>
</evidence>